<feature type="non-terminal residue" evidence="1">
    <location>
        <position position="269"/>
    </location>
</feature>
<proteinExistence type="predicted"/>
<dbReference type="AlphaFoldDB" id="X1TG06"/>
<sequence length="269" mass="28069">NQFAFHVDFEFIATKELPLDFGPAADELGLSFPDVDPITAGNQGVEVIASVSFSVDFGVLITGETLTIGDDVFVEVNDLNISATASLDSFVMNFDMGFLGLETFDEDDNDNSSLDPGEDDNGNGLLDRSWIELDAGLTGNETTGHFFIDPTTPMPLGFTEIQFGTTATGVPFTAQNPLSSGYLAEDAQFILRIGNSDARTITVNAVGSPSDTDPTAIKDSVQAGLNAAGFGGLVTAGLDGGQHLTLTLAGPSNIIELGFGSNELSTPDG</sequence>
<name>X1TG06_9ZZZZ</name>
<organism evidence="1">
    <name type="scientific">marine sediment metagenome</name>
    <dbReference type="NCBI Taxonomy" id="412755"/>
    <lineage>
        <taxon>unclassified sequences</taxon>
        <taxon>metagenomes</taxon>
        <taxon>ecological metagenomes</taxon>
    </lineage>
</organism>
<evidence type="ECO:0000313" key="1">
    <source>
        <dbReference type="EMBL" id="GAI90301.1"/>
    </source>
</evidence>
<gene>
    <name evidence="1" type="ORF">S12H4_36313</name>
</gene>
<protein>
    <submittedName>
        <fullName evidence="1">Uncharacterized protein</fullName>
    </submittedName>
</protein>
<reference evidence="1" key="1">
    <citation type="journal article" date="2014" name="Front. Microbiol.">
        <title>High frequency of phylogenetically diverse reductive dehalogenase-homologous genes in deep subseafloor sedimentary metagenomes.</title>
        <authorList>
            <person name="Kawai M."/>
            <person name="Futagami T."/>
            <person name="Toyoda A."/>
            <person name="Takaki Y."/>
            <person name="Nishi S."/>
            <person name="Hori S."/>
            <person name="Arai W."/>
            <person name="Tsubouchi T."/>
            <person name="Morono Y."/>
            <person name="Uchiyama I."/>
            <person name="Ito T."/>
            <person name="Fujiyama A."/>
            <person name="Inagaki F."/>
            <person name="Takami H."/>
        </authorList>
    </citation>
    <scope>NUCLEOTIDE SEQUENCE</scope>
    <source>
        <strain evidence="1">Expedition CK06-06</strain>
    </source>
</reference>
<dbReference type="EMBL" id="BARW01021639">
    <property type="protein sequence ID" value="GAI90301.1"/>
    <property type="molecule type" value="Genomic_DNA"/>
</dbReference>
<comment type="caution">
    <text evidence="1">The sequence shown here is derived from an EMBL/GenBank/DDBJ whole genome shotgun (WGS) entry which is preliminary data.</text>
</comment>
<feature type="non-terminal residue" evidence="1">
    <location>
        <position position="1"/>
    </location>
</feature>
<accession>X1TG06</accession>